<evidence type="ECO:0000259" key="11">
    <source>
        <dbReference type="PROSITE" id="PS50022"/>
    </source>
</evidence>
<organism evidence="14 15">
    <name type="scientific">Hemibagrus guttatus</name>
    <dbReference type="NCBI Taxonomy" id="175788"/>
    <lineage>
        <taxon>Eukaryota</taxon>
        <taxon>Metazoa</taxon>
        <taxon>Chordata</taxon>
        <taxon>Craniata</taxon>
        <taxon>Vertebrata</taxon>
        <taxon>Euteleostomi</taxon>
        <taxon>Actinopterygii</taxon>
        <taxon>Neopterygii</taxon>
        <taxon>Teleostei</taxon>
        <taxon>Ostariophysi</taxon>
        <taxon>Siluriformes</taxon>
        <taxon>Bagridae</taxon>
        <taxon>Hemibagrus</taxon>
    </lineage>
</organism>
<evidence type="ECO:0000256" key="3">
    <source>
        <dbReference type="ARBA" id="ARBA00010879"/>
    </source>
</evidence>
<dbReference type="GO" id="GO:0016020">
    <property type="term" value="C:membrane"/>
    <property type="evidence" value="ECO:0007669"/>
    <property type="project" value="UniProtKB-SubCell"/>
</dbReference>
<evidence type="ECO:0000259" key="13">
    <source>
        <dbReference type="PROSITE" id="PS50878"/>
    </source>
</evidence>
<keyword evidence="7" id="KW-0732">Signal</keyword>
<dbReference type="PROSITE" id="PS50025">
    <property type="entry name" value="LAM_G_DOMAIN"/>
    <property type="match status" value="2"/>
</dbReference>
<dbReference type="Gene3D" id="1.10.10.10">
    <property type="entry name" value="Winged helix-like DNA-binding domain superfamily/Winged helix DNA-binding domain"/>
    <property type="match status" value="1"/>
</dbReference>
<dbReference type="GO" id="GO:0004523">
    <property type="term" value="F:RNA-DNA hybrid ribonuclease activity"/>
    <property type="evidence" value="ECO:0007669"/>
    <property type="project" value="UniProtKB-EC"/>
</dbReference>
<comment type="caution">
    <text evidence="10">Lacks conserved residue(s) required for the propagation of feature annotation.</text>
</comment>
<keyword evidence="5" id="KW-0245">EGF-like domain</keyword>
<dbReference type="CDD" id="cd00110">
    <property type="entry name" value="LamG"/>
    <property type="match status" value="2"/>
</dbReference>
<name>A0AAE0URN6_9TELE</name>
<comment type="subcellular location">
    <subcellularLocation>
        <location evidence="1">Membrane</location>
        <topology evidence="1">Single-pass type I membrane protein</topology>
    </subcellularLocation>
</comment>
<dbReference type="InterPro" id="IPR000421">
    <property type="entry name" value="FA58C"/>
</dbReference>
<dbReference type="SUPFAM" id="SSF56219">
    <property type="entry name" value="DNase I-like"/>
    <property type="match status" value="1"/>
</dbReference>
<evidence type="ECO:0000256" key="4">
    <source>
        <dbReference type="ARBA" id="ARBA00012180"/>
    </source>
</evidence>
<dbReference type="Pfam" id="PF02210">
    <property type="entry name" value="Laminin_G_2"/>
    <property type="match status" value="2"/>
</dbReference>
<dbReference type="SUPFAM" id="SSF49899">
    <property type="entry name" value="Concanavalin A-like lectins/glucanases"/>
    <property type="match status" value="2"/>
</dbReference>
<dbReference type="GO" id="GO:0003676">
    <property type="term" value="F:nucleic acid binding"/>
    <property type="evidence" value="ECO:0007669"/>
    <property type="project" value="InterPro"/>
</dbReference>
<dbReference type="Gene3D" id="3.60.10.10">
    <property type="entry name" value="Endonuclease/exonuclease/phosphatase"/>
    <property type="match status" value="1"/>
</dbReference>
<dbReference type="CDD" id="cd00057">
    <property type="entry name" value="FA58C"/>
    <property type="match status" value="1"/>
</dbReference>
<dbReference type="InterPro" id="IPR043128">
    <property type="entry name" value="Rev_trsase/Diguanyl_cyclase"/>
</dbReference>
<dbReference type="Proteomes" id="UP001274896">
    <property type="component" value="Unassembled WGS sequence"/>
</dbReference>
<evidence type="ECO:0000256" key="9">
    <source>
        <dbReference type="ARBA" id="ARBA00023136"/>
    </source>
</evidence>
<dbReference type="SMART" id="SM00282">
    <property type="entry name" value="LamG"/>
    <property type="match status" value="2"/>
</dbReference>
<evidence type="ECO:0000256" key="7">
    <source>
        <dbReference type="ARBA" id="ARBA00022729"/>
    </source>
</evidence>
<comment type="similarity">
    <text evidence="2">Belongs to the neurexin family.</text>
</comment>
<dbReference type="InterPro" id="IPR013320">
    <property type="entry name" value="ConA-like_dom_sf"/>
</dbReference>
<dbReference type="SUPFAM" id="SSF56672">
    <property type="entry name" value="DNA/RNA polymerases"/>
    <property type="match status" value="1"/>
</dbReference>
<dbReference type="PROSITE" id="PS01285">
    <property type="entry name" value="FA58C_1"/>
    <property type="match status" value="1"/>
</dbReference>
<evidence type="ECO:0000256" key="2">
    <source>
        <dbReference type="ARBA" id="ARBA00010241"/>
    </source>
</evidence>
<evidence type="ECO:0000313" key="14">
    <source>
        <dbReference type="EMBL" id="KAK3515126.1"/>
    </source>
</evidence>
<dbReference type="InterPro" id="IPR036691">
    <property type="entry name" value="Endo/exonu/phosph_ase_sf"/>
</dbReference>
<dbReference type="SUPFAM" id="SSF49785">
    <property type="entry name" value="Galactose-binding domain-like"/>
    <property type="match status" value="1"/>
</dbReference>
<dbReference type="PROSITE" id="PS50878">
    <property type="entry name" value="RT_POL"/>
    <property type="match status" value="1"/>
</dbReference>
<evidence type="ECO:0000256" key="5">
    <source>
        <dbReference type="ARBA" id="ARBA00022536"/>
    </source>
</evidence>
<dbReference type="InterPro" id="IPR000477">
    <property type="entry name" value="RT_dom"/>
</dbReference>
<feature type="domain" description="F5/8 type C" evidence="11">
    <location>
        <begin position="425"/>
        <end position="579"/>
    </location>
</feature>
<dbReference type="InterPro" id="IPR036397">
    <property type="entry name" value="RNaseH_sf"/>
</dbReference>
<dbReference type="Gene3D" id="2.60.120.200">
    <property type="match status" value="1"/>
</dbReference>
<dbReference type="InterPro" id="IPR036388">
    <property type="entry name" value="WH-like_DNA-bd_sf"/>
</dbReference>
<evidence type="ECO:0000259" key="12">
    <source>
        <dbReference type="PROSITE" id="PS50025"/>
    </source>
</evidence>
<accession>A0AAE0URN6</accession>
<feature type="domain" description="Reverse transcriptase" evidence="13">
    <location>
        <begin position="1"/>
        <end position="218"/>
    </location>
</feature>
<dbReference type="EMBL" id="JAUCMX010000020">
    <property type="protein sequence ID" value="KAK3515126.1"/>
    <property type="molecule type" value="Genomic_DNA"/>
</dbReference>
<feature type="domain" description="Laminin G" evidence="12">
    <location>
        <begin position="585"/>
        <end position="744"/>
    </location>
</feature>
<dbReference type="InterPro" id="IPR001791">
    <property type="entry name" value="Laminin_G"/>
</dbReference>
<dbReference type="Gene3D" id="3.30.420.10">
    <property type="entry name" value="Ribonuclease H-like superfamily/Ribonuclease H"/>
    <property type="match status" value="1"/>
</dbReference>
<keyword evidence="9" id="KW-0472">Membrane</keyword>
<dbReference type="SMART" id="SM00231">
    <property type="entry name" value="FA58C"/>
    <property type="match status" value="1"/>
</dbReference>
<dbReference type="FunFam" id="2.60.120.260:FF:000016">
    <property type="entry name" value="Contactin-associated protein-like 4 isoform 1"/>
    <property type="match status" value="1"/>
</dbReference>
<dbReference type="PROSITE" id="PS01286">
    <property type="entry name" value="FA58C_2"/>
    <property type="match status" value="1"/>
</dbReference>
<evidence type="ECO:0000256" key="1">
    <source>
        <dbReference type="ARBA" id="ARBA00004479"/>
    </source>
</evidence>
<keyword evidence="6" id="KW-0812">Transmembrane</keyword>
<comment type="similarity">
    <text evidence="3">Belongs to the beta type-B retroviral polymerase family. HERV class-II K(HML-2) pol subfamily.</text>
</comment>
<dbReference type="InterPro" id="IPR050372">
    <property type="entry name" value="Neurexin-related_CASP"/>
</dbReference>
<protein>
    <recommendedName>
        <fullName evidence="4">ribonuclease H</fullName>
        <ecNumber evidence="4">3.1.26.4</ecNumber>
    </recommendedName>
</protein>
<evidence type="ECO:0000256" key="8">
    <source>
        <dbReference type="ARBA" id="ARBA00022989"/>
    </source>
</evidence>
<evidence type="ECO:0000256" key="10">
    <source>
        <dbReference type="PROSITE-ProRule" id="PRU00122"/>
    </source>
</evidence>
<dbReference type="Pfam" id="PF00754">
    <property type="entry name" value="F5_F8_type_C"/>
    <property type="match status" value="1"/>
</dbReference>
<keyword evidence="15" id="KW-1185">Reference proteome</keyword>
<sequence length="1083" mass="123493">MKLWERVVEASLRKVVEICEQQYGFMPRKSTTDAIFALRILMEKYRDGQRELHCVFVDLEKAYDRVPREELWYCMRKSGVAEKYVRVVQDMYERSRTVVRCAVGQTEEFNVEVGLHQGSALSPFLFAIVMDQLSEEVRQESPWTMMFADDIVICSESREQVEENLERWRFALERRGMKVSRSKTEYMCVNEREGSGTVRLQSEEVKKVQEFKYLGSTVQSNGECGKEVKKRVQAGWNGWRKVLGVLCDQKISARIKGKVYRTVVRPAMLYGLETVSLRKRQESELEVAELKMLRFSLGVTRLDRISNEYIRGTAHVGRLGDKVREARLRWFGHVQRRETGGPGNLITVNGTMKKEQYITILNNNIRQSAKKLGLGHQWTFQHDNEPKHTAKVVKNCQTPNSTMAKTKELSKDTRNKIVDLHQAGKTESAIEKCDDALATPLSHSAFSSSSVFTIGYGPEYAKLNRRGGAGGWSPLDTDHYPWLQVDLGSRKQVTAVATQGRYSSSDWTTRYRLLYSDTGRNWKPYHQDGNIWTFTGNSNTESVVRHNLQHSVVARFLCFIPLDWSEEGRIGLRIEIYGCSYWADVINFDGQGVISYRFKMKKMKILKDVIALKFKTAESDGVILHGEGSNQYSSILGHTSVSSGSLLDDHHWHSVVIERYRRNVNFTLDLHTQHFRTNGEFDHLDLDYELSFGGMPFSGKLISGGRRNFKGCMESINYNGENITDLARRKKVDTSSFRNLTFSCVESHTFPVSFNATSFLQLPGRRENSMVSVSFQFRTWNSNGLLVFSALADGMLELTLKDGKVTAHISIQQQKNLGVDMISGSGLNDGEWHDVRFLAKENFAMLTIDRDEASAVRTSTPVQITTGGTYHFGGKGRELADMMERRKVDILCVQETRWKGSKARSIGAGFKLFYYGVDSKRNGVGVVLKEEFVRNVLEVKRVSDRVMSLKLEFEGVMLNVVSGYAPQVGCELEEKERFWSELDEVMESIPTGERVVIGVDFNGHVGEGNTGDEEVMGKFGVKERNLEGQMVVDFAKRMDMGVVNTYFQKREEHRVTYKSGGRRTQVGYILCRRGNLKLVTVKW</sequence>
<dbReference type="CDD" id="cd09076">
    <property type="entry name" value="L1-EN"/>
    <property type="match status" value="1"/>
</dbReference>
<dbReference type="EC" id="3.1.26.4" evidence="4"/>
<keyword evidence="8" id="KW-1133">Transmembrane helix</keyword>
<dbReference type="Gene3D" id="3.30.70.270">
    <property type="match status" value="1"/>
</dbReference>
<dbReference type="InterPro" id="IPR043502">
    <property type="entry name" value="DNA/RNA_pol_sf"/>
</dbReference>
<gene>
    <name evidence="14" type="ORF">QTP70_007216</name>
</gene>
<evidence type="ECO:0000256" key="6">
    <source>
        <dbReference type="ARBA" id="ARBA00022692"/>
    </source>
</evidence>
<dbReference type="InterPro" id="IPR008979">
    <property type="entry name" value="Galactose-bd-like_sf"/>
</dbReference>
<dbReference type="PANTHER" id="PTHR15036:SF33">
    <property type="entry name" value="CONTACTIN-ASSOCIATED PROTEIN-LIKE 2"/>
    <property type="match status" value="1"/>
</dbReference>
<proteinExistence type="inferred from homology"/>
<dbReference type="AlphaFoldDB" id="A0AAE0URN6"/>
<reference evidence="14" key="1">
    <citation type="submission" date="2023-06" db="EMBL/GenBank/DDBJ databases">
        <title>Male Hemibagrus guttatus genome.</title>
        <authorList>
            <person name="Bian C."/>
        </authorList>
    </citation>
    <scope>NUCLEOTIDE SEQUENCE</scope>
    <source>
        <strain evidence="14">Male_cb2023</strain>
        <tissue evidence="14">Muscle</tissue>
    </source>
</reference>
<dbReference type="CDD" id="cd01650">
    <property type="entry name" value="RT_nLTR_like"/>
    <property type="match status" value="1"/>
</dbReference>
<feature type="domain" description="Laminin G" evidence="12">
    <location>
        <begin position="749"/>
        <end position="970"/>
    </location>
</feature>
<dbReference type="PANTHER" id="PTHR15036">
    <property type="entry name" value="PIKACHURIN-LIKE PROTEIN"/>
    <property type="match status" value="1"/>
</dbReference>
<dbReference type="GO" id="GO:0006259">
    <property type="term" value="P:DNA metabolic process"/>
    <property type="evidence" value="ECO:0007669"/>
    <property type="project" value="UniProtKB-ARBA"/>
</dbReference>
<dbReference type="Pfam" id="PF00078">
    <property type="entry name" value="RVT_1"/>
    <property type="match status" value="1"/>
</dbReference>
<evidence type="ECO:0000313" key="15">
    <source>
        <dbReference type="Proteomes" id="UP001274896"/>
    </source>
</evidence>
<comment type="caution">
    <text evidence="14">The sequence shown here is derived from an EMBL/GenBank/DDBJ whole genome shotgun (WGS) entry which is preliminary data.</text>
</comment>
<dbReference type="PROSITE" id="PS50022">
    <property type="entry name" value="FA58C_3"/>
    <property type="match status" value="1"/>
</dbReference>
<dbReference type="Gene3D" id="2.60.120.260">
    <property type="entry name" value="Galactose-binding domain-like"/>
    <property type="match status" value="1"/>
</dbReference>